<evidence type="ECO:0000313" key="1">
    <source>
        <dbReference type="EMBL" id="EAR13739.1"/>
    </source>
</evidence>
<comment type="caution">
    <text evidence="1">The sequence shown here is derived from an EMBL/GenBank/DDBJ whole genome shotgun (WGS) entry which is preliminary data.</text>
</comment>
<proteinExistence type="predicted"/>
<dbReference type="HOGENOM" id="CLU_3314392_0_0_10"/>
<gene>
    <name evidence="1" type="ORF">PI23P_04557</name>
</gene>
<protein>
    <submittedName>
        <fullName evidence="1">Uncharacterized protein</fullName>
    </submittedName>
</protein>
<reference evidence="1 2" key="1">
    <citation type="submission" date="2006-02" db="EMBL/GenBank/DDBJ databases">
        <authorList>
            <person name="Murray A."/>
            <person name="Staley J."/>
            <person name="Ferriera S."/>
            <person name="Johnson J."/>
            <person name="Kravitz S."/>
            <person name="Halpern A."/>
            <person name="Remington K."/>
            <person name="Beeson K."/>
            <person name="Tran B."/>
            <person name="Rogers Y.-H."/>
            <person name="Friedman R."/>
            <person name="Venter J.C."/>
        </authorList>
    </citation>
    <scope>NUCLEOTIDE SEQUENCE [LARGE SCALE GENOMIC DNA]</scope>
    <source>
        <strain evidence="1 2">23-P</strain>
    </source>
</reference>
<name>A4BXP8_9FLAO</name>
<organism evidence="1 2">
    <name type="scientific">Polaribacter irgensii 23-P</name>
    <dbReference type="NCBI Taxonomy" id="313594"/>
    <lineage>
        <taxon>Bacteria</taxon>
        <taxon>Pseudomonadati</taxon>
        <taxon>Bacteroidota</taxon>
        <taxon>Flavobacteriia</taxon>
        <taxon>Flavobacteriales</taxon>
        <taxon>Flavobacteriaceae</taxon>
    </lineage>
</organism>
<accession>A4BXP8</accession>
<keyword evidence="2" id="KW-1185">Reference proteome</keyword>
<dbReference type="Proteomes" id="UP000003053">
    <property type="component" value="Unassembled WGS sequence"/>
</dbReference>
<sequence>MISNSGYEYIVDKVIELKDVTDVLPNATIRYLKNPYFVW</sequence>
<dbReference type="AlphaFoldDB" id="A4BXP8"/>
<dbReference type="STRING" id="313594.PI23P_04557"/>
<dbReference type="EMBL" id="AAOG01000001">
    <property type="protein sequence ID" value="EAR13739.1"/>
    <property type="molecule type" value="Genomic_DNA"/>
</dbReference>
<evidence type="ECO:0000313" key="2">
    <source>
        <dbReference type="Proteomes" id="UP000003053"/>
    </source>
</evidence>